<accession>A0A022S0H0</accession>
<gene>
    <name evidence="1" type="ORF">MIMGU_mgv1a013169mg</name>
</gene>
<proteinExistence type="predicted"/>
<reference evidence="1 2" key="1">
    <citation type="journal article" date="2013" name="Proc. Natl. Acad. Sci. U.S.A.">
        <title>Fine-scale variation in meiotic recombination in Mimulus inferred from population shotgun sequencing.</title>
        <authorList>
            <person name="Hellsten U."/>
            <person name="Wright K.M."/>
            <person name="Jenkins J."/>
            <person name="Shu S."/>
            <person name="Yuan Y."/>
            <person name="Wessler S.R."/>
            <person name="Schmutz J."/>
            <person name="Willis J.H."/>
            <person name="Rokhsar D.S."/>
        </authorList>
    </citation>
    <scope>NUCLEOTIDE SEQUENCE [LARGE SCALE GENOMIC DNA]</scope>
    <source>
        <strain evidence="2">cv. DUN x IM62</strain>
    </source>
</reference>
<evidence type="ECO:0008006" key="3">
    <source>
        <dbReference type="Google" id="ProtNLM"/>
    </source>
</evidence>
<dbReference type="Proteomes" id="UP000030748">
    <property type="component" value="Unassembled WGS sequence"/>
</dbReference>
<evidence type="ECO:0000313" key="2">
    <source>
        <dbReference type="Proteomes" id="UP000030748"/>
    </source>
</evidence>
<keyword evidence="2" id="KW-1185">Reference proteome</keyword>
<dbReference type="AlphaFoldDB" id="A0A022S0H0"/>
<sequence>MKLSKPVNVKRDKSRRTKDWFASITDDRAKLVIPIGPRFQADLPPCTPRFSKTDSTIVESESDTTKWLGTTSWPMGKHEDMKDDTVGKGRSEICECVSPGSIECVRQHVSEKKLQLQIELGPTFWKWKFDVMGEDVSKLWNLEEQKKFEYIVKVNATSQGGNFVKSALECFPIQSKESIVSYYLNVYIPRRISVRTRSGCKIVDTDDETEDMPCRKGSQMLSWECELGK</sequence>
<dbReference type="PANTHER" id="PTHR46872:SF10">
    <property type="entry name" value="MYB-LIKE DOMAIN-CONTAINING PROTEIN"/>
    <property type="match status" value="1"/>
</dbReference>
<dbReference type="eggNOG" id="ENOG502RY62">
    <property type="taxonomic scope" value="Eukaryota"/>
</dbReference>
<evidence type="ECO:0000313" key="1">
    <source>
        <dbReference type="EMBL" id="EYU45751.1"/>
    </source>
</evidence>
<name>A0A022S0H0_ERYGU</name>
<dbReference type="PANTHER" id="PTHR46872">
    <property type="entry name" value="DNA BINDING PROTEIN"/>
    <property type="match status" value="1"/>
</dbReference>
<organism evidence="1 2">
    <name type="scientific">Erythranthe guttata</name>
    <name type="common">Yellow monkey flower</name>
    <name type="synonym">Mimulus guttatus</name>
    <dbReference type="NCBI Taxonomy" id="4155"/>
    <lineage>
        <taxon>Eukaryota</taxon>
        <taxon>Viridiplantae</taxon>
        <taxon>Streptophyta</taxon>
        <taxon>Embryophyta</taxon>
        <taxon>Tracheophyta</taxon>
        <taxon>Spermatophyta</taxon>
        <taxon>Magnoliopsida</taxon>
        <taxon>eudicotyledons</taxon>
        <taxon>Gunneridae</taxon>
        <taxon>Pentapetalae</taxon>
        <taxon>asterids</taxon>
        <taxon>lamiids</taxon>
        <taxon>Lamiales</taxon>
        <taxon>Phrymaceae</taxon>
        <taxon>Erythranthe</taxon>
    </lineage>
</organism>
<dbReference type="STRING" id="4155.A0A022S0H0"/>
<dbReference type="EMBL" id="KI630177">
    <property type="protein sequence ID" value="EYU45751.1"/>
    <property type="molecule type" value="Genomic_DNA"/>
</dbReference>
<protein>
    <recommendedName>
        <fullName evidence="3">ELM2 domain-containing protein</fullName>
    </recommendedName>
</protein>